<proteinExistence type="predicted"/>
<dbReference type="Proteomes" id="UP000432350">
    <property type="component" value="Unassembled WGS sequence"/>
</dbReference>
<protein>
    <submittedName>
        <fullName evidence="1">Uncharacterized protein</fullName>
    </submittedName>
</protein>
<evidence type="ECO:0000313" key="2">
    <source>
        <dbReference type="Proteomes" id="UP000432350"/>
    </source>
</evidence>
<dbReference type="AlphaFoldDB" id="A0A653ZSJ0"/>
<dbReference type="EMBL" id="CABWMV010000006">
    <property type="protein sequence ID" value="VXC57332.1"/>
    <property type="molecule type" value="Genomic_DNA"/>
</dbReference>
<gene>
    <name evidence="1" type="ORF">SPHINGO8BC_140284</name>
</gene>
<name>A0A653ZSJ0_SPHMU</name>
<dbReference type="RefSeq" id="WP_115046691.1">
    <property type="nucleotide sequence ID" value="NZ_CP068086.1"/>
</dbReference>
<reference evidence="1 2" key="1">
    <citation type="submission" date="2019-10" db="EMBL/GenBank/DDBJ databases">
        <authorList>
            <person name="Karimi E."/>
        </authorList>
    </citation>
    <scope>NUCLEOTIDE SEQUENCE [LARGE SCALE GENOMIC DNA]</scope>
    <source>
        <strain evidence="1">Sphingobacterium sp. 8BC</strain>
    </source>
</reference>
<evidence type="ECO:0000313" key="1">
    <source>
        <dbReference type="EMBL" id="VXC57332.1"/>
    </source>
</evidence>
<accession>A0A653ZSJ0</accession>
<sequence length="69" mass="8144">MQLNDNESYTIFICVPNIPEIIPQVLKCDGTSFESYWKLGLEHLYYSEKIKGYFNEIEVTEGVRYNRGF</sequence>
<organism evidence="1 2">
    <name type="scientific">Sphingobacterium multivorum</name>
    <dbReference type="NCBI Taxonomy" id="28454"/>
    <lineage>
        <taxon>Bacteria</taxon>
        <taxon>Pseudomonadati</taxon>
        <taxon>Bacteroidota</taxon>
        <taxon>Sphingobacteriia</taxon>
        <taxon>Sphingobacteriales</taxon>
        <taxon>Sphingobacteriaceae</taxon>
        <taxon>Sphingobacterium</taxon>
    </lineage>
</organism>